<dbReference type="InterPro" id="IPR027268">
    <property type="entry name" value="Peptidase_M4/M1_CTD_sf"/>
</dbReference>
<accession>A0ABN1MIG6</accession>
<dbReference type="Gene3D" id="1.10.390.10">
    <property type="entry name" value="Neutral Protease Domain 2"/>
    <property type="match status" value="1"/>
</dbReference>
<feature type="domain" description="Peptidase M61 catalytic" evidence="1">
    <location>
        <begin position="312"/>
        <end position="419"/>
    </location>
</feature>
<name>A0ABN1MIG6_9FLAO</name>
<sequence length="624" mass="69607">MKPILVTIMLSAVIISCGSKPTSNDLAGNTPIVTSLDLGDLSDDQIKVEVNPGRFQTDTVTYYLPLVVQGTYSVSDFGKYVKNFTAFNYDGIPVDVEKLDTNSWQITNATTVDKIIYSVEDTFDQEAGGGAPFSPSGTNIEENVVVLNLHGFVGYFDALKQNQYEINITAPATFKKTSALPLSKTTPTEDGATVTDTYLAARYFDVTDNPMMYGDLDVERFQVGDIEIVLSVYSPNNVHTAAAIKENVFTMMQAQKEYMGDINSTPRYDIYLYLAEAGENAPRGFGALEHHTSTVVVLPEQMPKEQLDASMTDVVSHEFFHIVTPLSVHSEDVHYFDYNDPTFSKHLWMYEGVTEYFATLFQIDQGLVDKEAFYSKVMGKIKSSMSYNDSMSFTMMSENILEAPYDQNYVNVYSKGALIGMCIDILMREESNGQRGILSLMKELSTKYGVNKPFEDDNLIAEITAMTYLSVGEFLRTHVEGTTPIDYNRFFEKVGLTIKEARVETNYIQNDGALIVAANREEGTLYFNDLVAKNSFWHDAGVRSGDVIKSLNGTDVTLANANMVISQTFSWQVGDDVTLNVMREGEEKVISTKVAKSYTQGQKLTEVENPTQSQKELRKAWLKG</sequence>
<gene>
    <name evidence="3" type="ORF">GCM10009117_18730</name>
</gene>
<evidence type="ECO:0000313" key="4">
    <source>
        <dbReference type="Proteomes" id="UP001500507"/>
    </source>
</evidence>
<dbReference type="Pfam" id="PF05299">
    <property type="entry name" value="Peptidase_M61"/>
    <property type="match status" value="1"/>
</dbReference>
<dbReference type="Gene3D" id="2.60.40.3650">
    <property type="match status" value="1"/>
</dbReference>
<dbReference type="InterPro" id="IPR036034">
    <property type="entry name" value="PDZ_sf"/>
</dbReference>
<dbReference type="EMBL" id="BAAAFG010000015">
    <property type="protein sequence ID" value="GAA0872726.1"/>
    <property type="molecule type" value="Genomic_DNA"/>
</dbReference>
<dbReference type="InterPro" id="IPR007963">
    <property type="entry name" value="Peptidase_M61_catalytic"/>
</dbReference>
<dbReference type="Gene3D" id="2.30.42.10">
    <property type="match status" value="1"/>
</dbReference>
<evidence type="ECO:0000259" key="2">
    <source>
        <dbReference type="Pfam" id="PF17899"/>
    </source>
</evidence>
<proteinExistence type="predicted"/>
<dbReference type="SUPFAM" id="SSF55486">
    <property type="entry name" value="Metalloproteases ('zincins'), catalytic domain"/>
    <property type="match status" value="1"/>
</dbReference>
<protein>
    <submittedName>
        <fullName evidence="3">Peptidase M61</fullName>
    </submittedName>
</protein>
<keyword evidence="4" id="KW-1185">Reference proteome</keyword>
<comment type="caution">
    <text evidence="3">The sequence shown here is derived from an EMBL/GenBank/DDBJ whole genome shotgun (WGS) entry which is preliminary data.</text>
</comment>
<reference evidence="3 4" key="1">
    <citation type="journal article" date="2019" name="Int. J. Syst. Evol. Microbiol.">
        <title>The Global Catalogue of Microorganisms (GCM) 10K type strain sequencing project: providing services to taxonomists for standard genome sequencing and annotation.</title>
        <authorList>
            <consortium name="The Broad Institute Genomics Platform"/>
            <consortium name="The Broad Institute Genome Sequencing Center for Infectious Disease"/>
            <person name="Wu L."/>
            <person name="Ma J."/>
        </authorList>
    </citation>
    <scope>NUCLEOTIDE SEQUENCE [LARGE SCALE GENOMIC DNA]</scope>
    <source>
        <strain evidence="3 4">JCM 16082</strain>
    </source>
</reference>
<dbReference type="Pfam" id="PF17899">
    <property type="entry name" value="Peptidase_M61_N"/>
    <property type="match status" value="1"/>
</dbReference>
<dbReference type="RefSeq" id="WP_343766541.1">
    <property type="nucleotide sequence ID" value="NZ_BAAAFG010000015.1"/>
</dbReference>
<feature type="domain" description="Peptidase M61 N-terminal" evidence="2">
    <location>
        <begin position="36"/>
        <end position="215"/>
    </location>
</feature>
<evidence type="ECO:0000259" key="1">
    <source>
        <dbReference type="Pfam" id="PF05299"/>
    </source>
</evidence>
<organism evidence="3 4">
    <name type="scientific">Gangjinia marincola</name>
    <dbReference type="NCBI Taxonomy" id="578463"/>
    <lineage>
        <taxon>Bacteria</taxon>
        <taxon>Pseudomonadati</taxon>
        <taxon>Bacteroidota</taxon>
        <taxon>Flavobacteriia</taxon>
        <taxon>Flavobacteriales</taxon>
        <taxon>Flavobacteriaceae</taxon>
        <taxon>Gangjinia</taxon>
    </lineage>
</organism>
<dbReference type="PROSITE" id="PS51257">
    <property type="entry name" value="PROKAR_LIPOPROTEIN"/>
    <property type="match status" value="1"/>
</dbReference>
<dbReference type="Proteomes" id="UP001500507">
    <property type="component" value="Unassembled WGS sequence"/>
</dbReference>
<evidence type="ECO:0000313" key="3">
    <source>
        <dbReference type="EMBL" id="GAA0872726.1"/>
    </source>
</evidence>
<dbReference type="SUPFAM" id="SSF50156">
    <property type="entry name" value="PDZ domain-like"/>
    <property type="match status" value="1"/>
</dbReference>
<dbReference type="InterPro" id="IPR040756">
    <property type="entry name" value="Peptidase_M61_N"/>
</dbReference>